<evidence type="ECO:0000259" key="1">
    <source>
        <dbReference type="Pfam" id="PF00117"/>
    </source>
</evidence>
<dbReference type="AlphaFoldDB" id="A0A5J4YIH7"/>
<dbReference type="OrthoDB" id="92161at2759"/>
<evidence type="ECO:0000313" key="3">
    <source>
        <dbReference type="Proteomes" id="UP000324585"/>
    </source>
</evidence>
<dbReference type="InterPro" id="IPR017926">
    <property type="entry name" value="GATASE"/>
</dbReference>
<dbReference type="CDD" id="cd01741">
    <property type="entry name" value="GATase1_1"/>
    <property type="match status" value="1"/>
</dbReference>
<proteinExistence type="predicted"/>
<dbReference type="InterPro" id="IPR044992">
    <property type="entry name" value="ChyE-like"/>
</dbReference>
<feature type="domain" description="Glutamine amidotransferase" evidence="1">
    <location>
        <begin position="139"/>
        <end position="295"/>
    </location>
</feature>
<dbReference type="OMA" id="IEENFLC"/>
<dbReference type="Proteomes" id="UP000324585">
    <property type="component" value="Unassembled WGS sequence"/>
</dbReference>
<name>A0A5J4YIH7_PORPP</name>
<accession>A0A5J4YIH7</accession>
<keyword evidence="3" id="KW-1185">Reference proteome</keyword>
<dbReference type="PANTHER" id="PTHR42695:SF5">
    <property type="entry name" value="GLUTAMINE AMIDOTRANSFERASE YLR126C-RELATED"/>
    <property type="match status" value="1"/>
</dbReference>
<dbReference type="PROSITE" id="PS51273">
    <property type="entry name" value="GATASE_TYPE_1"/>
    <property type="match status" value="1"/>
</dbReference>
<dbReference type="Pfam" id="PF00117">
    <property type="entry name" value="GATase"/>
    <property type="match status" value="1"/>
</dbReference>
<protein>
    <submittedName>
        <fullName evidence="2">Gamma-glutamyl peptidase 1</fullName>
    </submittedName>
</protein>
<dbReference type="SUPFAM" id="SSF52317">
    <property type="entry name" value="Class I glutamine amidotransferase-like"/>
    <property type="match status" value="1"/>
</dbReference>
<evidence type="ECO:0000313" key="2">
    <source>
        <dbReference type="EMBL" id="KAA8491251.1"/>
    </source>
</evidence>
<comment type="caution">
    <text evidence="2">The sequence shown here is derived from an EMBL/GenBank/DDBJ whole genome shotgun (WGS) entry which is preliminary data.</text>
</comment>
<dbReference type="GO" id="GO:0005829">
    <property type="term" value="C:cytosol"/>
    <property type="evidence" value="ECO:0007669"/>
    <property type="project" value="TreeGrafter"/>
</dbReference>
<dbReference type="Gene3D" id="3.40.50.880">
    <property type="match status" value="1"/>
</dbReference>
<dbReference type="EMBL" id="VRMN01000015">
    <property type="protein sequence ID" value="KAA8491251.1"/>
    <property type="molecule type" value="Genomic_DNA"/>
</dbReference>
<organism evidence="2 3">
    <name type="scientific">Porphyridium purpureum</name>
    <name type="common">Red alga</name>
    <name type="synonym">Porphyridium cruentum</name>
    <dbReference type="NCBI Taxonomy" id="35688"/>
    <lineage>
        <taxon>Eukaryota</taxon>
        <taxon>Rhodophyta</taxon>
        <taxon>Bangiophyceae</taxon>
        <taxon>Porphyridiales</taxon>
        <taxon>Porphyridiaceae</taxon>
        <taxon>Porphyridium</taxon>
    </lineage>
</organism>
<sequence>MSEVADAAAPGCPRKAHGLNCDASRRRKRRQNEVCYFLRNWQHDDRMRYSLVVQYFLVKAGASACSVARRRSWSFVAVPLEPRTRHETTMRIVVLDCQPLHQYRPELPRDSFGPCFDLLFSPYVDAGELELEHVDATSNRPLEPLLSRNDVHAFLVTGSFASAYDQDDWILRLSAFLRRVRDAPTKRVPILGVCFGFQIVAHAFGGEVISNPAGLEIGTVGFEPDMKGCTQLFGEDSALSRVPNPIILPYFHRDTVQRLPLGAISLGSNAHTPCQAFWIPSVALCVQGHPEFAADNDMYTALYAFTLRSTRAHEPRGGFNPMLPPEQHHHDWIAKLMFDFVRQTSTLTPALSDGGTSCKNI</sequence>
<reference evidence="3" key="1">
    <citation type="journal article" date="2019" name="Nat. Commun.">
        <title>Expansion of phycobilisome linker gene families in mesophilic red algae.</title>
        <authorList>
            <person name="Lee J."/>
            <person name="Kim D."/>
            <person name="Bhattacharya D."/>
            <person name="Yoon H.S."/>
        </authorList>
    </citation>
    <scope>NUCLEOTIDE SEQUENCE [LARGE SCALE GENOMIC DNA]</scope>
    <source>
        <strain evidence="3">CCMP 1328</strain>
    </source>
</reference>
<dbReference type="InterPro" id="IPR029062">
    <property type="entry name" value="Class_I_gatase-like"/>
</dbReference>
<gene>
    <name evidence="2" type="ORF">FVE85_9546</name>
</gene>
<dbReference type="PANTHER" id="PTHR42695">
    <property type="entry name" value="GLUTAMINE AMIDOTRANSFERASE YLR126C-RELATED"/>
    <property type="match status" value="1"/>
</dbReference>